<reference evidence="1 2" key="1">
    <citation type="submission" date="2019-05" db="EMBL/GenBank/DDBJ databases">
        <authorList>
            <person name="Zhou X."/>
        </authorList>
    </citation>
    <scope>NUCLEOTIDE SEQUENCE [LARGE SCALE GENOMIC DNA]</scope>
    <source>
        <strain evidence="1 2">DSM 432</strain>
    </source>
</reference>
<accession>A0A6C1KJ52</accession>
<protein>
    <submittedName>
        <fullName evidence="1">Iron ABC transporter substrate-binding protein</fullName>
    </submittedName>
</protein>
<proteinExistence type="predicted"/>
<organism evidence="1 2">
    <name type="scientific">Xanthobacter autotrophicus</name>
    <dbReference type="NCBI Taxonomy" id="280"/>
    <lineage>
        <taxon>Bacteria</taxon>
        <taxon>Pseudomonadati</taxon>
        <taxon>Pseudomonadota</taxon>
        <taxon>Alphaproteobacteria</taxon>
        <taxon>Hyphomicrobiales</taxon>
        <taxon>Xanthobacteraceae</taxon>
        <taxon>Xanthobacter</taxon>
    </lineage>
</organism>
<dbReference type="AlphaFoldDB" id="A0A6C1KJ52"/>
<dbReference type="OrthoDB" id="6001060at2"/>
<name>A0A6C1KJ52_XANAU</name>
<comment type="caution">
    <text evidence="1">The sequence shown here is derived from an EMBL/GenBank/DDBJ whole genome shotgun (WGS) entry which is preliminary data.</text>
</comment>
<evidence type="ECO:0000313" key="2">
    <source>
        <dbReference type="Proteomes" id="UP000305131"/>
    </source>
</evidence>
<dbReference type="EMBL" id="VAUP01000015">
    <property type="protein sequence ID" value="TLX43851.1"/>
    <property type="molecule type" value="Genomic_DNA"/>
</dbReference>
<dbReference type="Gene3D" id="4.10.410.40">
    <property type="match status" value="1"/>
</dbReference>
<gene>
    <name evidence="1" type="ORF">FBQ73_07050</name>
</gene>
<dbReference type="GeneID" id="95773214"/>
<sequence length="160" mass="16691">MTVTTTSGTKIYIGPAVTADAADTTAEFAALTYVEVGEVQNLGEFGDESSSVSFASIGDARTRKLKGARDAGTLALTVGRDPLDVGQIALKAAEKTKFEYAIKVVAADAPSVGHTNSIFYFRALVMSGRNNFGANDSVTTSVFNLGINSEIYEVPAAVTP</sequence>
<evidence type="ECO:0000313" key="1">
    <source>
        <dbReference type="EMBL" id="TLX43851.1"/>
    </source>
</evidence>
<dbReference type="Proteomes" id="UP000305131">
    <property type="component" value="Unassembled WGS sequence"/>
</dbReference>
<dbReference type="RefSeq" id="WP_138398760.1">
    <property type="nucleotide sequence ID" value="NZ_JBAFVI010000001.1"/>
</dbReference>